<dbReference type="Gene3D" id="3.90.550.10">
    <property type="entry name" value="Spore Coat Polysaccharide Biosynthesis Protein SpsA, Chain A"/>
    <property type="match status" value="1"/>
</dbReference>
<evidence type="ECO:0000313" key="5">
    <source>
        <dbReference type="Proteomes" id="UP000238534"/>
    </source>
</evidence>
<dbReference type="Proteomes" id="UP000238325">
    <property type="component" value="Unassembled WGS sequence"/>
</dbReference>
<dbReference type="InterPro" id="IPR029044">
    <property type="entry name" value="Nucleotide-diphossugar_trans"/>
</dbReference>
<dbReference type="InterPro" id="IPR001173">
    <property type="entry name" value="Glyco_trans_2-like"/>
</dbReference>
<dbReference type="EMBL" id="PCPP01000004">
    <property type="protein sequence ID" value="PRB81724.1"/>
    <property type="molecule type" value="Genomic_DNA"/>
</dbReference>
<dbReference type="Proteomes" id="UP000238534">
    <property type="component" value="Unassembled WGS sequence"/>
</dbReference>
<dbReference type="SUPFAM" id="SSF53448">
    <property type="entry name" value="Nucleotide-diphospho-sugar transferases"/>
    <property type="match status" value="1"/>
</dbReference>
<name>A0A2S9CMK1_CHRCI</name>
<proteinExistence type="predicted"/>
<dbReference type="OrthoDB" id="5465469at2"/>
<accession>A0A2S9CMK1</accession>
<dbReference type="RefSeq" id="WP_105683841.1">
    <property type="nucleotide sequence ID" value="NZ_JBBGZD010000004.1"/>
</dbReference>
<evidence type="ECO:0000259" key="1">
    <source>
        <dbReference type="Pfam" id="PF00535"/>
    </source>
</evidence>
<protein>
    <recommendedName>
        <fullName evidence="1">Glycosyltransferase 2-like domain-containing protein</fullName>
    </recommendedName>
</protein>
<organism evidence="2 5">
    <name type="scientific">Chryseobacterium culicis</name>
    <dbReference type="NCBI Taxonomy" id="680127"/>
    <lineage>
        <taxon>Bacteria</taxon>
        <taxon>Pseudomonadati</taxon>
        <taxon>Bacteroidota</taxon>
        <taxon>Flavobacteriia</taxon>
        <taxon>Flavobacteriales</taxon>
        <taxon>Weeksellaceae</taxon>
        <taxon>Chryseobacterium group</taxon>
        <taxon>Chryseobacterium</taxon>
    </lineage>
</organism>
<evidence type="ECO:0000313" key="3">
    <source>
        <dbReference type="EMBL" id="PRB88379.1"/>
    </source>
</evidence>
<feature type="domain" description="Glycosyltransferase 2-like" evidence="1">
    <location>
        <begin position="94"/>
        <end position="222"/>
    </location>
</feature>
<dbReference type="Pfam" id="PF00535">
    <property type="entry name" value="Glycos_transf_2"/>
    <property type="match status" value="1"/>
</dbReference>
<evidence type="ECO:0000313" key="4">
    <source>
        <dbReference type="Proteomes" id="UP000238325"/>
    </source>
</evidence>
<gene>
    <name evidence="2" type="ORF">CQ022_18790</name>
    <name evidence="3" type="ORF">CQ033_17695</name>
</gene>
<keyword evidence="4" id="KW-1185">Reference proteome</keyword>
<dbReference type="AlphaFoldDB" id="A0A2S9CMK1"/>
<reference evidence="4 5" key="1">
    <citation type="submission" date="2017-09" db="EMBL/GenBank/DDBJ databases">
        <title>Genomic, metabolic, and phenotypic characteristics of bacterial isolates from the natural microbiome of the model nematode Caenorhabditis elegans.</title>
        <authorList>
            <person name="Zimmermann J."/>
            <person name="Obeng N."/>
            <person name="Yang W."/>
            <person name="Obeng O."/>
            <person name="Kissoyan K."/>
            <person name="Pees B."/>
            <person name="Dirksen P."/>
            <person name="Hoppner M."/>
            <person name="Franke A."/>
            <person name="Rosenstiel P."/>
            <person name="Leippe M."/>
            <person name="Dierking K."/>
            <person name="Kaleta C."/>
            <person name="Schulenburg H."/>
        </authorList>
    </citation>
    <scope>NUCLEOTIDE SEQUENCE [LARGE SCALE GENOMIC DNA]</scope>
    <source>
        <strain evidence="2 5">MYb25</strain>
        <strain evidence="3 4">MYb44</strain>
    </source>
</reference>
<dbReference type="EMBL" id="PCPH01000005">
    <property type="protein sequence ID" value="PRB88379.1"/>
    <property type="molecule type" value="Genomic_DNA"/>
</dbReference>
<comment type="caution">
    <text evidence="2">The sequence shown here is derived from an EMBL/GenBank/DDBJ whole genome shotgun (WGS) entry which is preliminary data.</text>
</comment>
<evidence type="ECO:0000313" key="2">
    <source>
        <dbReference type="EMBL" id="PRB81724.1"/>
    </source>
</evidence>
<sequence length="306" mass="35852">MIIDFLDRVYSSLRSKENKIESLFRFIIRKLSNLTLPLYLNLTKKDSRLPLGDKENIIVSLTTFPGRISKLWMVIECMLRQSLLPNKIVLYLAKDQFPNGLKDIPDNLLGYYEKKQLEIKFVEEDLRSHKKYYYAFKEYQNDVIITIDDDIFYPSNIIKDLMDLHEKFPDTICCHRAHKIVRNDDNTISKYSEWKKVFGNFGPAFDLFHTSGGGTLYKTNFFSEEVVNKDAFVSLCFMADDVWLNMMAQLNKTKTVKSSYFSNLIPIENKNSLFKLSQENVADGGNDKQLQNLIQNYNINNYEIFK</sequence>